<dbReference type="SUPFAM" id="SSF52799">
    <property type="entry name" value="(Phosphotyrosine protein) phosphatases II"/>
    <property type="match status" value="1"/>
</dbReference>
<dbReference type="PANTHER" id="PTHR46642:SF2">
    <property type="entry name" value="PHOSPHOGLUCAN PHOSPHATASE LSF2, CHLOROPLASTIC"/>
    <property type="match status" value="1"/>
</dbReference>
<evidence type="ECO:0000313" key="3">
    <source>
        <dbReference type="EMBL" id="RXH94732.1"/>
    </source>
</evidence>
<dbReference type="GO" id="GO:0009507">
    <property type="term" value="C:chloroplast"/>
    <property type="evidence" value="ECO:0007669"/>
    <property type="project" value="TreeGrafter"/>
</dbReference>
<dbReference type="EMBL" id="RDQH01000333">
    <property type="protein sequence ID" value="RXH94732.1"/>
    <property type="molecule type" value="Genomic_DNA"/>
</dbReference>
<dbReference type="PANTHER" id="PTHR46642">
    <property type="entry name" value="DUAL SPECIFICITY PHOSPHATASE, SUBGROUP, CATALYTIC DOMAIN"/>
    <property type="match status" value="1"/>
</dbReference>
<dbReference type="Pfam" id="PF00782">
    <property type="entry name" value="DSPc"/>
    <property type="match status" value="1"/>
</dbReference>
<organism evidence="3 4">
    <name type="scientific">Malus domestica</name>
    <name type="common">Apple</name>
    <name type="synonym">Pyrus malus</name>
    <dbReference type="NCBI Taxonomy" id="3750"/>
    <lineage>
        <taxon>Eukaryota</taxon>
        <taxon>Viridiplantae</taxon>
        <taxon>Streptophyta</taxon>
        <taxon>Embryophyta</taxon>
        <taxon>Tracheophyta</taxon>
        <taxon>Spermatophyta</taxon>
        <taxon>Magnoliopsida</taxon>
        <taxon>eudicotyledons</taxon>
        <taxon>Gunneridae</taxon>
        <taxon>Pentapetalae</taxon>
        <taxon>rosids</taxon>
        <taxon>fabids</taxon>
        <taxon>Rosales</taxon>
        <taxon>Rosaceae</taxon>
        <taxon>Amygdaloideae</taxon>
        <taxon>Maleae</taxon>
        <taxon>Malus</taxon>
    </lineage>
</organism>
<name>A0A498JMA2_MALDO</name>
<dbReference type="GO" id="GO:2001070">
    <property type="term" value="F:starch binding"/>
    <property type="evidence" value="ECO:0007669"/>
    <property type="project" value="TreeGrafter"/>
</dbReference>
<dbReference type="AlphaFoldDB" id="A0A498JMA2"/>
<accession>A0A498JMA2</accession>
<dbReference type="InterPro" id="IPR052832">
    <property type="entry name" value="Starch-Glucan_Phosphatase"/>
</dbReference>
<dbReference type="InterPro" id="IPR029021">
    <property type="entry name" value="Prot-tyrosine_phosphatase-like"/>
</dbReference>
<dbReference type="PROSITE" id="PS50056">
    <property type="entry name" value="TYR_PHOSPHATASE_2"/>
    <property type="match status" value="1"/>
</dbReference>
<keyword evidence="1" id="KW-0812">Transmembrane</keyword>
<dbReference type="InterPro" id="IPR000340">
    <property type="entry name" value="Dual-sp_phosphatase_cat-dom"/>
</dbReference>
<feature type="transmembrane region" description="Helical" evidence="1">
    <location>
        <begin position="49"/>
        <end position="69"/>
    </location>
</feature>
<keyword evidence="1" id="KW-0472">Membrane</keyword>
<dbReference type="Gramene" id="mRNA:MD07G0191000">
    <property type="protein sequence ID" value="mRNA:MD07G0191000"/>
    <property type="gene ID" value="MD07G0191000"/>
</dbReference>
<dbReference type="Proteomes" id="UP000290289">
    <property type="component" value="Chromosome 7"/>
</dbReference>
<proteinExistence type="predicted"/>
<evidence type="ECO:0000256" key="1">
    <source>
        <dbReference type="SAM" id="Phobius"/>
    </source>
</evidence>
<keyword evidence="1" id="KW-1133">Transmembrane helix</keyword>
<feature type="domain" description="Tyrosine specific protein phosphatases" evidence="2">
    <location>
        <begin position="11"/>
        <end position="58"/>
    </location>
</feature>
<protein>
    <recommendedName>
        <fullName evidence="2">Tyrosine specific protein phosphatases domain-containing protein</fullName>
    </recommendedName>
</protein>
<gene>
    <name evidence="3" type="ORF">DVH24_024416</name>
</gene>
<evidence type="ECO:0000313" key="4">
    <source>
        <dbReference type="Proteomes" id="UP000290289"/>
    </source>
</evidence>
<keyword evidence="4" id="KW-1185">Reference proteome</keyword>
<dbReference type="InterPro" id="IPR000387">
    <property type="entry name" value="Tyr_Pase_dom"/>
</dbReference>
<sequence length="151" mass="16962">MHNIIFLSLQNGLPKAVASLEWAVSKGKGKVCVHCTAGLGRAPAVAVAYIYWFLGMNVSPCFSTYFCFFPSRNRTMPDHFTAVLVFRTSISLTSKRPCGPSKMAISGATYYLTKKDPWKEPLENLPEYAFEDIADWERNLIRDRVCSLRGT</sequence>
<dbReference type="STRING" id="3750.A0A498JMA2"/>
<evidence type="ECO:0000259" key="2">
    <source>
        <dbReference type="PROSITE" id="PS50056"/>
    </source>
</evidence>
<reference evidence="3 4" key="1">
    <citation type="submission" date="2018-10" db="EMBL/GenBank/DDBJ databases">
        <title>A high-quality apple genome assembly.</title>
        <authorList>
            <person name="Hu J."/>
        </authorList>
    </citation>
    <scope>NUCLEOTIDE SEQUENCE [LARGE SCALE GENOMIC DNA]</scope>
    <source>
        <strain evidence="4">cv. HFTH1</strain>
        <tissue evidence="3">Young leaf</tissue>
    </source>
</reference>
<comment type="caution">
    <text evidence="3">The sequence shown here is derived from an EMBL/GenBank/DDBJ whole genome shotgun (WGS) entry which is preliminary data.</text>
</comment>
<dbReference type="Gene3D" id="3.90.190.10">
    <property type="entry name" value="Protein tyrosine phosphatase superfamily"/>
    <property type="match status" value="2"/>
</dbReference>
<dbReference type="GO" id="GO:0005983">
    <property type="term" value="P:starch catabolic process"/>
    <property type="evidence" value="ECO:0007669"/>
    <property type="project" value="TreeGrafter"/>
</dbReference>
<dbReference type="SMR" id="A0A498JMA2"/>
<dbReference type="GO" id="GO:0019203">
    <property type="term" value="F:carbohydrate phosphatase activity"/>
    <property type="evidence" value="ECO:0007669"/>
    <property type="project" value="TreeGrafter"/>
</dbReference>